<evidence type="ECO:0000313" key="2">
    <source>
        <dbReference type="EMBL" id="RKQ14625.1"/>
    </source>
</evidence>
<dbReference type="FunFam" id="3.30.70.270:FF:000001">
    <property type="entry name" value="Diguanylate cyclase domain protein"/>
    <property type="match status" value="1"/>
</dbReference>
<organism evidence="2 3">
    <name type="scientific">Oceanobacillus bengalensis</name>
    <dbReference type="NCBI Taxonomy" id="1435466"/>
    <lineage>
        <taxon>Bacteria</taxon>
        <taxon>Bacillati</taxon>
        <taxon>Bacillota</taxon>
        <taxon>Bacilli</taxon>
        <taxon>Bacillales</taxon>
        <taxon>Bacillaceae</taxon>
        <taxon>Oceanobacillus</taxon>
    </lineage>
</organism>
<dbReference type="Gene3D" id="3.30.450.40">
    <property type="match status" value="2"/>
</dbReference>
<dbReference type="InterPro" id="IPR043128">
    <property type="entry name" value="Rev_trsase/Diguanyl_cyclase"/>
</dbReference>
<proteinExistence type="predicted"/>
<dbReference type="CDD" id="cd01949">
    <property type="entry name" value="GGDEF"/>
    <property type="match status" value="1"/>
</dbReference>
<dbReference type="InterPro" id="IPR029016">
    <property type="entry name" value="GAF-like_dom_sf"/>
</dbReference>
<feature type="domain" description="GGDEF" evidence="1">
    <location>
        <begin position="474"/>
        <end position="600"/>
    </location>
</feature>
<dbReference type="Proteomes" id="UP000281813">
    <property type="component" value="Unassembled WGS sequence"/>
</dbReference>
<dbReference type="PANTHER" id="PTHR45138:SF9">
    <property type="entry name" value="DIGUANYLATE CYCLASE DGCM-RELATED"/>
    <property type="match status" value="1"/>
</dbReference>
<dbReference type="SUPFAM" id="SSF55073">
    <property type="entry name" value="Nucleotide cyclase"/>
    <property type="match status" value="1"/>
</dbReference>
<name>A0A494YX75_9BACI</name>
<dbReference type="PROSITE" id="PS50887">
    <property type="entry name" value="GGDEF"/>
    <property type="match status" value="1"/>
</dbReference>
<accession>A0A494YX75</accession>
<protein>
    <submittedName>
        <fullName evidence="2">GGDEF domain-containing protein</fullName>
    </submittedName>
</protein>
<evidence type="ECO:0000313" key="3">
    <source>
        <dbReference type="Proteomes" id="UP000281813"/>
    </source>
</evidence>
<evidence type="ECO:0000259" key="1">
    <source>
        <dbReference type="PROSITE" id="PS50887"/>
    </source>
</evidence>
<dbReference type="InterPro" id="IPR050469">
    <property type="entry name" value="Diguanylate_Cyclase"/>
</dbReference>
<dbReference type="OrthoDB" id="9759607at2"/>
<dbReference type="EMBL" id="RBZO01000019">
    <property type="protein sequence ID" value="RKQ14625.1"/>
    <property type="molecule type" value="Genomic_DNA"/>
</dbReference>
<dbReference type="PANTHER" id="PTHR45138">
    <property type="entry name" value="REGULATORY COMPONENTS OF SENSORY TRANSDUCTION SYSTEM"/>
    <property type="match status" value="1"/>
</dbReference>
<dbReference type="GO" id="GO:0005886">
    <property type="term" value="C:plasma membrane"/>
    <property type="evidence" value="ECO:0007669"/>
    <property type="project" value="TreeGrafter"/>
</dbReference>
<dbReference type="RefSeq" id="WP_121132230.1">
    <property type="nucleotide sequence ID" value="NZ_JBHUFK010000060.1"/>
</dbReference>
<dbReference type="NCBIfam" id="TIGR00254">
    <property type="entry name" value="GGDEF"/>
    <property type="match status" value="1"/>
</dbReference>
<dbReference type="InterPro" id="IPR000160">
    <property type="entry name" value="GGDEF_dom"/>
</dbReference>
<dbReference type="GO" id="GO:1902201">
    <property type="term" value="P:negative regulation of bacterial-type flagellum-dependent cell motility"/>
    <property type="evidence" value="ECO:0007669"/>
    <property type="project" value="TreeGrafter"/>
</dbReference>
<comment type="caution">
    <text evidence="2">The sequence shown here is derived from an EMBL/GenBank/DDBJ whole genome shotgun (WGS) entry which is preliminary data.</text>
</comment>
<dbReference type="SUPFAM" id="SSF55781">
    <property type="entry name" value="GAF domain-like"/>
    <property type="match status" value="2"/>
</dbReference>
<dbReference type="InterPro" id="IPR029787">
    <property type="entry name" value="Nucleotide_cyclase"/>
</dbReference>
<dbReference type="GO" id="GO:0052621">
    <property type="term" value="F:diguanylate cyclase activity"/>
    <property type="evidence" value="ECO:0007669"/>
    <property type="project" value="TreeGrafter"/>
</dbReference>
<keyword evidence="3" id="KW-1185">Reference proteome</keyword>
<dbReference type="Gene3D" id="3.30.70.270">
    <property type="match status" value="1"/>
</dbReference>
<dbReference type="AlphaFoldDB" id="A0A494YX75"/>
<dbReference type="Pfam" id="PF00990">
    <property type="entry name" value="GGDEF"/>
    <property type="match status" value="1"/>
</dbReference>
<dbReference type="SMART" id="SM00267">
    <property type="entry name" value="GGDEF"/>
    <property type="match status" value="1"/>
</dbReference>
<gene>
    <name evidence="2" type="ORF">D8M05_12350</name>
</gene>
<dbReference type="GO" id="GO:0043709">
    <property type="term" value="P:cell adhesion involved in single-species biofilm formation"/>
    <property type="evidence" value="ECO:0007669"/>
    <property type="project" value="TreeGrafter"/>
</dbReference>
<sequence length="600" mass="69186">MEKLTVNLQTIYFNLFSEFLSDSLKREDLLAKLVDQIHIILDISYVALYRLNLENQNYHLLAEASVLPSQSTEKTIPYNAIHRTEEILSNYLSPGLNSLYFGETLLIISNNDDFNNEIHIIIEETDKLLTLIDKVDKLKNSEHNHRTLYHLSTRLFSENEKEKVFIQIVDALEMLYPNASYYLLLAQDNEMINTTLPIKSFEINDDITKSMSTKAFMTGEFQMEDCLEENNTYLYAPLSGKQGIYGVLQMIIPLNNSNSLQQIEFIKQFSRLAGIAIERASLYENSKHQVSSLSLINEFSRQLNAKLELPEITKLLKKEIMDICQPTEIGFVYFDEYKLAELEIQSESTAYFKTLEGKKFVQQLFEKTLIESESIFSGKFDKSIQSSYQSIMAIPMNYSGYRHGLTVILHKDMYYFTFELFKLMEAFIQHATLAMMNAHLKAKLHKTVITDYLTGLYSRNYFEEVINKDMEQGEKGVLLLFDIDNFKKVNDKYGHHTGDQVIKQVANVMRSFSREKDIPARWGGEELAIYLPAISIQDGMKIAEFVRKQVGEVTDPHVTVSCGVSSWDKKENDSIVNLFLRSDKALYKAKQSGKNQIIKN</sequence>
<reference evidence="2 3" key="1">
    <citation type="journal article" date="2015" name="Antonie Van Leeuwenhoek">
        <title>Oceanobacillus bengalensis sp. nov., a bacterium isolated from seawater of the Bay of Bengal.</title>
        <authorList>
            <person name="Yongchang O."/>
            <person name="Xiang W."/>
            <person name="Wang G."/>
        </authorList>
    </citation>
    <scope>NUCLEOTIDE SEQUENCE [LARGE SCALE GENOMIC DNA]</scope>
    <source>
        <strain evidence="2 3">MCCC 1K00260</strain>
    </source>
</reference>